<protein>
    <submittedName>
        <fullName evidence="1">Uncharacterized protein</fullName>
    </submittedName>
</protein>
<name>A0A6A6NLN5_9PEZI</name>
<keyword evidence="2" id="KW-1185">Reference proteome</keyword>
<gene>
    <name evidence="1" type="ORF">BDY21DRAFT_358764</name>
</gene>
<reference evidence="1" key="1">
    <citation type="journal article" date="2020" name="Stud. Mycol.">
        <title>101 Dothideomycetes genomes: a test case for predicting lifestyles and emergence of pathogens.</title>
        <authorList>
            <person name="Haridas S."/>
            <person name="Albert R."/>
            <person name="Binder M."/>
            <person name="Bloem J."/>
            <person name="Labutti K."/>
            <person name="Salamov A."/>
            <person name="Andreopoulos B."/>
            <person name="Baker S."/>
            <person name="Barry K."/>
            <person name="Bills G."/>
            <person name="Bluhm B."/>
            <person name="Cannon C."/>
            <person name="Castanera R."/>
            <person name="Culley D."/>
            <person name="Daum C."/>
            <person name="Ezra D."/>
            <person name="Gonzalez J."/>
            <person name="Henrissat B."/>
            <person name="Kuo A."/>
            <person name="Liang C."/>
            <person name="Lipzen A."/>
            <person name="Lutzoni F."/>
            <person name="Magnuson J."/>
            <person name="Mondo S."/>
            <person name="Nolan M."/>
            <person name="Ohm R."/>
            <person name="Pangilinan J."/>
            <person name="Park H.-J."/>
            <person name="Ramirez L."/>
            <person name="Alfaro M."/>
            <person name="Sun H."/>
            <person name="Tritt A."/>
            <person name="Yoshinaga Y."/>
            <person name="Zwiers L.-H."/>
            <person name="Turgeon B."/>
            <person name="Goodwin S."/>
            <person name="Spatafora J."/>
            <person name="Crous P."/>
            <person name="Grigoriev I."/>
        </authorList>
    </citation>
    <scope>NUCLEOTIDE SEQUENCE</scope>
    <source>
        <strain evidence="1">ATCC 16933</strain>
    </source>
</reference>
<accession>A0A6A6NLN5</accession>
<sequence>MSGAGRANLEAKRPPATATVSDRFAGLGGSGWCVAAAWWRAGRICGWLAGWLVGERRGCWLSWTVDGTGDMWWWWSVGRLDYDFACELARLRAWVLSCPGVL</sequence>
<organism evidence="1 2">
    <name type="scientific">Lineolata rhizophorae</name>
    <dbReference type="NCBI Taxonomy" id="578093"/>
    <lineage>
        <taxon>Eukaryota</taxon>
        <taxon>Fungi</taxon>
        <taxon>Dikarya</taxon>
        <taxon>Ascomycota</taxon>
        <taxon>Pezizomycotina</taxon>
        <taxon>Dothideomycetes</taxon>
        <taxon>Dothideomycetes incertae sedis</taxon>
        <taxon>Lineolatales</taxon>
        <taxon>Lineolataceae</taxon>
        <taxon>Lineolata</taxon>
    </lineage>
</organism>
<evidence type="ECO:0000313" key="1">
    <source>
        <dbReference type="EMBL" id="KAF2452641.1"/>
    </source>
</evidence>
<evidence type="ECO:0000313" key="2">
    <source>
        <dbReference type="Proteomes" id="UP000799766"/>
    </source>
</evidence>
<dbReference type="AlphaFoldDB" id="A0A6A6NLN5"/>
<dbReference type="EMBL" id="MU001706">
    <property type="protein sequence ID" value="KAF2452641.1"/>
    <property type="molecule type" value="Genomic_DNA"/>
</dbReference>
<dbReference type="Proteomes" id="UP000799766">
    <property type="component" value="Unassembled WGS sequence"/>
</dbReference>
<proteinExistence type="predicted"/>